<keyword evidence="3" id="KW-1185">Reference proteome</keyword>
<gene>
    <name evidence="2" type="ORF">WAX78_03385</name>
</gene>
<organism evidence="2 3">
    <name type="scientific">Bacillus yunxiaonensis</name>
    <dbReference type="NCBI Taxonomy" id="3127665"/>
    <lineage>
        <taxon>Bacteria</taxon>
        <taxon>Bacillati</taxon>
        <taxon>Bacillota</taxon>
        <taxon>Bacilli</taxon>
        <taxon>Bacillales</taxon>
        <taxon>Bacillaceae</taxon>
        <taxon>Bacillus</taxon>
    </lineage>
</organism>
<feature type="transmembrane region" description="Helical" evidence="1">
    <location>
        <begin position="100"/>
        <end position="119"/>
    </location>
</feature>
<feature type="transmembrane region" description="Helical" evidence="1">
    <location>
        <begin position="75"/>
        <end position="94"/>
    </location>
</feature>
<dbReference type="EMBL" id="JBAWSV010000001">
    <property type="protein sequence ID" value="MEI4828499.1"/>
    <property type="molecule type" value="Genomic_DNA"/>
</dbReference>
<keyword evidence="1" id="KW-0472">Membrane</keyword>
<keyword evidence="1" id="KW-0812">Transmembrane</keyword>
<feature type="transmembrane region" description="Helical" evidence="1">
    <location>
        <begin position="126"/>
        <end position="147"/>
    </location>
</feature>
<proteinExistence type="predicted"/>
<dbReference type="Pfam" id="PF13210">
    <property type="entry name" value="DUF4018"/>
    <property type="match status" value="1"/>
</dbReference>
<accession>A0ABU8FRB1</accession>
<protein>
    <submittedName>
        <fullName evidence="2">DUF4018 domain-containing protein</fullName>
    </submittedName>
</protein>
<feature type="transmembrane region" description="Helical" evidence="1">
    <location>
        <begin position="179"/>
        <end position="201"/>
    </location>
</feature>
<comment type="caution">
    <text evidence="2">The sequence shown here is derived from an EMBL/GenBank/DDBJ whole genome shotgun (WGS) entry which is preliminary data.</text>
</comment>
<dbReference type="InterPro" id="IPR025089">
    <property type="entry name" value="DUF4018"/>
</dbReference>
<keyword evidence="1" id="KW-1133">Transmembrane helix</keyword>
<feature type="transmembrane region" description="Helical" evidence="1">
    <location>
        <begin position="51"/>
        <end position="68"/>
    </location>
</feature>
<evidence type="ECO:0000256" key="1">
    <source>
        <dbReference type="SAM" id="Phobius"/>
    </source>
</evidence>
<evidence type="ECO:0000313" key="3">
    <source>
        <dbReference type="Proteomes" id="UP001367922"/>
    </source>
</evidence>
<feature type="transmembrane region" description="Helical" evidence="1">
    <location>
        <begin position="12"/>
        <end position="45"/>
    </location>
</feature>
<reference evidence="2 3" key="1">
    <citation type="submission" date="2024-01" db="EMBL/GenBank/DDBJ databases">
        <title>Seven novel Bacillus-like species.</title>
        <authorList>
            <person name="Liu G."/>
        </authorList>
    </citation>
    <scope>NUCLEOTIDE SEQUENCE [LARGE SCALE GENOMIC DNA]</scope>
    <source>
        <strain evidence="2 3">FJAT-53711</strain>
    </source>
</reference>
<sequence>MKTKQKKKSWFVALFILQVIVCYSLALFSSVGSILLPFFFFLVYTKDDITPFHKLLGAILWSFCSLLLHMQIPSIWEIGLLILYTLLTLWITSFNQNQKMMRLLSVTAIAIVSFLFIPILAYGRIIIAYVMQWIALGAGYILNPLFLTAELSHKADSLNSKLNKGDTPPPPLPEKYNPLNLQSITVFIIIIIAIYVIWKLFKKRHEINFRRMSSYEPIVIGPEQGSIQKRNKRLRPPNNAIRKEIFNLEKKLKPPLNRLRGETVEQWMERLHRDEEVSIQFDVIIDAYNATRYANRDDTELLQKFKREVHTLYKYRK</sequence>
<dbReference type="Proteomes" id="UP001367922">
    <property type="component" value="Unassembled WGS sequence"/>
</dbReference>
<name>A0ABU8FRB1_9BACI</name>
<evidence type="ECO:0000313" key="2">
    <source>
        <dbReference type="EMBL" id="MEI4828499.1"/>
    </source>
</evidence>